<sequence length="725" mass="81441">MKKVFGRLAILLIVCLVLASTLDVTGAEFSSVKAQGNDIVWNGADDREVASVVDAVQNDTRKNTSGPKITSNAHNAEFPGIYFIWDSKQSDNGHLKVHASVFDKFDSFILTTKTSNSYWDFEIAIQPGQEMTEDDCFVFFIPKVKEGKNINMVFISEFKQKSLVLQELNYTENPVDIPNPDRGFYRPQEYVIPVNGGTPSFPSLKATITGTTVNVDARIVYMEFDLRNFSSNAPLNRRPIGPWSKAGALPPDYGTTQPLTPAALDYVRAALQKVRDSEAVAIVKFNYDGQGYTYIDSGIYDQVIHDCEPGAPQGRVWYETGIREESDLVDIPGHEDKNWVQYHLWQLGNVFSEFEDCIMAVKGGIFGPWGEMHSSSYASTREGYHWLLNALLNYVPDSRSILVHAGGVMAWHNVEYGTDYSFTNLMPAPARGTPAQRFGMFNDSYAHGGEDGEYDDWGSLSEGYSLIGTGDYDDYDRNAVLTWIRNQNNFYGGETNELDEDDEGYEDNIYPRLPSALYEAAYTQTTHLNTSWSKDTYKLWDNFVYNEANVTSPFTSPHDGVTRTAIFDPVYDGRKGMEYMRDRLGYRLVLREANASKWVVRNGTLRFEGKIQNVGFGNIVNKKNVSVILKAKDGSGTYTALTNLDARDWWPDLDSRASNTAAYRDLNFSIKMSEFGSVPAGDYDIYLKINDPKETSTNRRSIQFANHDIWNTSLGANLIGSTTVK</sequence>
<accession>A0A942YHJ0</accession>
<dbReference type="InterPro" id="IPR032267">
    <property type="entry name" value="DUF4832"/>
</dbReference>
<name>A0A942YHJ0_9BACI</name>
<dbReference type="Proteomes" id="UP000681414">
    <property type="component" value="Unassembled WGS sequence"/>
</dbReference>
<reference evidence="4 5" key="1">
    <citation type="submission" date="2021-05" db="EMBL/GenBank/DDBJ databases">
        <title>Novel Bacillus species.</title>
        <authorList>
            <person name="Liu G."/>
        </authorList>
    </citation>
    <scope>NUCLEOTIDE SEQUENCE [LARGE SCALE GENOMIC DNA]</scope>
    <source>
        <strain evidence="5">FJAT-49780</strain>
    </source>
</reference>
<dbReference type="AlphaFoldDB" id="A0A942YHJ0"/>
<dbReference type="Pfam" id="PF16116">
    <property type="entry name" value="DUF4832"/>
    <property type="match status" value="1"/>
</dbReference>
<evidence type="ECO:0000256" key="1">
    <source>
        <dbReference type="SAM" id="SignalP"/>
    </source>
</evidence>
<evidence type="ECO:0000313" key="4">
    <source>
        <dbReference type="EMBL" id="MBS4197313.1"/>
    </source>
</evidence>
<dbReference type="InterPro" id="IPR032379">
    <property type="entry name" value="DUF4874"/>
</dbReference>
<feature type="chain" id="PRO_5037740900" evidence="1">
    <location>
        <begin position="27"/>
        <end position="725"/>
    </location>
</feature>
<dbReference type="Pfam" id="PF16173">
    <property type="entry name" value="DUF4874"/>
    <property type="match status" value="1"/>
</dbReference>
<organism evidence="4 5">
    <name type="scientific">Lederbergia citri</name>
    <dbReference type="NCBI Taxonomy" id="2833580"/>
    <lineage>
        <taxon>Bacteria</taxon>
        <taxon>Bacillati</taxon>
        <taxon>Bacillota</taxon>
        <taxon>Bacilli</taxon>
        <taxon>Bacillales</taxon>
        <taxon>Bacillaceae</taxon>
        <taxon>Lederbergia</taxon>
    </lineage>
</organism>
<keyword evidence="1" id="KW-0732">Signal</keyword>
<feature type="domain" description="DUF4832" evidence="2">
    <location>
        <begin position="468"/>
        <end position="706"/>
    </location>
</feature>
<feature type="signal peptide" evidence="1">
    <location>
        <begin position="1"/>
        <end position="26"/>
    </location>
</feature>
<evidence type="ECO:0000313" key="5">
    <source>
        <dbReference type="Proteomes" id="UP000681414"/>
    </source>
</evidence>
<protein>
    <submittedName>
        <fullName evidence="4">DUF4832 domain-containing protein</fullName>
    </submittedName>
</protein>
<evidence type="ECO:0000259" key="2">
    <source>
        <dbReference type="Pfam" id="PF16116"/>
    </source>
</evidence>
<keyword evidence="5" id="KW-1185">Reference proteome</keyword>
<proteinExistence type="predicted"/>
<dbReference type="EMBL" id="JAGYPG010000004">
    <property type="protein sequence ID" value="MBS4197313.1"/>
    <property type="molecule type" value="Genomic_DNA"/>
</dbReference>
<dbReference type="RefSeq" id="WP_213126551.1">
    <property type="nucleotide sequence ID" value="NZ_JAGYPG010000004.1"/>
</dbReference>
<comment type="caution">
    <text evidence="4">The sequence shown here is derived from an EMBL/GenBank/DDBJ whole genome shotgun (WGS) entry which is preliminary data.</text>
</comment>
<evidence type="ECO:0000259" key="3">
    <source>
        <dbReference type="Pfam" id="PF16173"/>
    </source>
</evidence>
<gene>
    <name evidence="4" type="ORF">KHA97_19900</name>
</gene>
<feature type="domain" description="DUF4874" evidence="3">
    <location>
        <begin position="334"/>
        <end position="403"/>
    </location>
</feature>